<accession>A0A3R7D391</accession>
<proteinExistence type="predicted"/>
<sequence>MMIKSWFSFSHQVNIVIRNALLIRLLKILRQPTTGFALLGAHQMSVFLDKHGYVFCERFRERGLPRCILISYYHISVTTPASRHFWMQCLMHRAVGGEMTPWLEGKFTDRKVRGSNPTSASRLPLSRLGQPDSILAPVLLLDGIAAGHRMGVTTEQ</sequence>
<gene>
    <name evidence="1" type="ORF">CSKR_106637</name>
</gene>
<reference evidence="1 2" key="2">
    <citation type="journal article" date="2021" name="Genomics">
        <title>High-quality reference genome for Clonorchis sinensis.</title>
        <authorList>
            <person name="Young N.D."/>
            <person name="Stroehlein A.J."/>
            <person name="Kinkar L."/>
            <person name="Wang T."/>
            <person name="Sohn W.M."/>
            <person name="Chang B.C.H."/>
            <person name="Kaur P."/>
            <person name="Weisz D."/>
            <person name="Dudchenko O."/>
            <person name="Aiden E.L."/>
            <person name="Korhonen P.K."/>
            <person name="Gasser R.B."/>
        </authorList>
    </citation>
    <scope>NUCLEOTIDE SEQUENCE [LARGE SCALE GENOMIC DNA]</scope>
    <source>
        <strain evidence="1">Cs-k2</strain>
    </source>
</reference>
<name>A0A3R7D391_CLOSI</name>
<keyword evidence="2" id="KW-1185">Reference proteome</keyword>
<reference evidence="1 2" key="1">
    <citation type="journal article" date="2018" name="Biotechnol. Adv.">
        <title>Improved genomic resources and new bioinformatic workflow for the carcinogenic parasite Clonorchis sinensis: Biotechnological implications.</title>
        <authorList>
            <person name="Wang D."/>
            <person name="Korhonen P.K."/>
            <person name="Gasser R.B."/>
            <person name="Young N.D."/>
        </authorList>
    </citation>
    <scope>NUCLEOTIDE SEQUENCE [LARGE SCALE GENOMIC DNA]</scope>
    <source>
        <strain evidence="1">Cs-k2</strain>
    </source>
</reference>
<dbReference type="AlphaFoldDB" id="A0A3R7D391"/>
<evidence type="ECO:0000313" key="2">
    <source>
        <dbReference type="Proteomes" id="UP000286415"/>
    </source>
</evidence>
<evidence type="ECO:0000313" key="1">
    <source>
        <dbReference type="EMBL" id="KAG5451119.1"/>
    </source>
</evidence>
<organism evidence="1 2">
    <name type="scientific">Clonorchis sinensis</name>
    <name type="common">Chinese liver fluke</name>
    <dbReference type="NCBI Taxonomy" id="79923"/>
    <lineage>
        <taxon>Eukaryota</taxon>
        <taxon>Metazoa</taxon>
        <taxon>Spiralia</taxon>
        <taxon>Lophotrochozoa</taxon>
        <taxon>Platyhelminthes</taxon>
        <taxon>Trematoda</taxon>
        <taxon>Digenea</taxon>
        <taxon>Opisthorchiida</taxon>
        <taxon>Opisthorchiata</taxon>
        <taxon>Opisthorchiidae</taxon>
        <taxon>Clonorchis</taxon>
    </lineage>
</organism>
<protein>
    <submittedName>
        <fullName evidence="1">Uncharacterized protein</fullName>
    </submittedName>
</protein>
<dbReference type="Proteomes" id="UP000286415">
    <property type="component" value="Unassembled WGS sequence"/>
</dbReference>
<dbReference type="EMBL" id="NIRI02000042">
    <property type="protein sequence ID" value="KAG5451119.1"/>
    <property type="molecule type" value="Genomic_DNA"/>
</dbReference>
<dbReference type="InParanoid" id="A0A3R7D391"/>
<comment type="caution">
    <text evidence="1">The sequence shown here is derived from an EMBL/GenBank/DDBJ whole genome shotgun (WGS) entry which is preliminary data.</text>
</comment>